<dbReference type="EMBL" id="JARBHB010000007">
    <property type="protein sequence ID" value="KAJ8878660.1"/>
    <property type="molecule type" value="Genomic_DNA"/>
</dbReference>
<sequence>MSCTTSRCSHLSLMGILSSGRPASYAEPSREGADSRRPSHDQHKPHPAPEWRCVDVPSSHANTPTRTRHQELPGGRKTSSVSCVGSRQTLNINIPLAEENFNETADVPIHKNISKIYYVNECSDRHSSSQNRNNVVGCDERTLEKAHFQSSHDYKTSNIRTVTERGSIGTCVTSKLVTKVECYVKETNVMNIGDANTSGRNSSTSKYSPCDSPTLQCSECHPLLSKEHAAQNLLCNSESGNTTSVKSLYHHSSPPCTNTSHTSCATGCSKTFNSPSHMQTSAPHVACDTCCLLNTNGTCKKSEGKNRATHKHQAKTNSILCVCSADSASDSNIHARSKNSHEHSSLPSKCNEPLGKHCHLVGPGKAKCTKPQETRVQNQKIAIKKNKSVNPVGRKYSLFIMFT</sequence>
<proteinExistence type="predicted"/>
<feature type="compositionally biased region" description="Basic and acidic residues" evidence="1">
    <location>
        <begin position="28"/>
        <end position="53"/>
    </location>
</feature>
<gene>
    <name evidence="2" type="ORF">PR048_019243</name>
</gene>
<evidence type="ECO:0000313" key="2">
    <source>
        <dbReference type="EMBL" id="KAJ8878660.1"/>
    </source>
</evidence>
<dbReference type="Proteomes" id="UP001159363">
    <property type="component" value="Chromosome 6"/>
</dbReference>
<evidence type="ECO:0000313" key="3">
    <source>
        <dbReference type="Proteomes" id="UP001159363"/>
    </source>
</evidence>
<protein>
    <submittedName>
        <fullName evidence="2">Uncharacterized protein</fullName>
    </submittedName>
</protein>
<comment type="caution">
    <text evidence="2">The sequence shown here is derived from an EMBL/GenBank/DDBJ whole genome shotgun (WGS) entry which is preliminary data.</text>
</comment>
<name>A0ABQ9H307_9NEOP</name>
<keyword evidence="3" id="KW-1185">Reference proteome</keyword>
<reference evidence="2 3" key="1">
    <citation type="submission" date="2023-02" db="EMBL/GenBank/DDBJ databases">
        <title>LHISI_Scaffold_Assembly.</title>
        <authorList>
            <person name="Stuart O.P."/>
            <person name="Cleave R."/>
            <person name="Magrath M.J.L."/>
            <person name="Mikheyev A.S."/>
        </authorList>
    </citation>
    <scope>NUCLEOTIDE SEQUENCE [LARGE SCALE GENOMIC DNA]</scope>
    <source>
        <strain evidence="2">Daus_M_001</strain>
        <tissue evidence="2">Leg muscle</tissue>
    </source>
</reference>
<organism evidence="2 3">
    <name type="scientific">Dryococelus australis</name>
    <dbReference type="NCBI Taxonomy" id="614101"/>
    <lineage>
        <taxon>Eukaryota</taxon>
        <taxon>Metazoa</taxon>
        <taxon>Ecdysozoa</taxon>
        <taxon>Arthropoda</taxon>
        <taxon>Hexapoda</taxon>
        <taxon>Insecta</taxon>
        <taxon>Pterygota</taxon>
        <taxon>Neoptera</taxon>
        <taxon>Polyneoptera</taxon>
        <taxon>Phasmatodea</taxon>
        <taxon>Verophasmatodea</taxon>
        <taxon>Anareolatae</taxon>
        <taxon>Phasmatidae</taxon>
        <taxon>Eurycanthinae</taxon>
        <taxon>Dryococelus</taxon>
    </lineage>
</organism>
<feature type="region of interest" description="Disordered" evidence="1">
    <location>
        <begin position="19"/>
        <end position="83"/>
    </location>
</feature>
<accession>A0ABQ9H307</accession>
<evidence type="ECO:0000256" key="1">
    <source>
        <dbReference type="SAM" id="MobiDB-lite"/>
    </source>
</evidence>